<comment type="caution">
    <text evidence="1">The sequence shown here is derived from an EMBL/GenBank/DDBJ whole genome shotgun (WGS) entry which is preliminary data.</text>
</comment>
<dbReference type="EMBL" id="AVFL01000023">
    <property type="protein sequence ID" value="EWY37814.1"/>
    <property type="molecule type" value="Genomic_DNA"/>
</dbReference>
<dbReference type="RefSeq" id="WP_037458292.1">
    <property type="nucleotide sequence ID" value="NZ_AVFL01000023.1"/>
</dbReference>
<evidence type="ECO:0000313" key="2">
    <source>
        <dbReference type="Proteomes" id="UP000019486"/>
    </source>
</evidence>
<accession>W9GVI6</accession>
<dbReference type="OrthoDB" id="7372156at2"/>
<organism evidence="1 2">
    <name type="scientific">Skermanella stibiiresistens SB22</name>
    <dbReference type="NCBI Taxonomy" id="1385369"/>
    <lineage>
        <taxon>Bacteria</taxon>
        <taxon>Pseudomonadati</taxon>
        <taxon>Pseudomonadota</taxon>
        <taxon>Alphaproteobacteria</taxon>
        <taxon>Rhodospirillales</taxon>
        <taxon>Azospirillaceae</taxon>
        <taxon>Skermanella</taxon>
    </lineage>
</organism>
<sequence>MPAEIVEALPGAIARARDDLAAGDPAEVLAALTTLASRRGFPLPDDLALELDVEVMAGWPRDLWRRAFRAVWEQFAYRRLPEVADFRRHIAEDLEERRARLDRLDSLRLKLETVRLKRQWDEEARGRRAGRS</sequence>
<keyword evidence="2" id="KW-1185">Reference proteome</keyword>
<dbReference type="AlphaFoldDB" id="W9GVI6"/>
<name>W9GVI6_9PROT</name>
<reference evidence="1 2" key="1">
    <citation type="submission" date="2013-08" db="EMBL/GenBank/DDBJ databases">
        <title>The genome sequence of Skermanella stibiiresistens.</title>
        <authorList>
            <person name="Zhu W."/>
            <person name="Wang G."/>
        </authorList>
    </citation>
    <scope>NUCLEOTIDE SEQUENCE [LARGE SCALE GENOMIC DNA]</scope>
    <source>
        <strain evidence="1 2">SB22</strain>
    </source>
</reference>
<protein>
    <submittedName>
        <fullName evidence="1">Uncharacterized protein</fullName>
    </submittedName>
</protein>
<evidence type="ECO:0000313" key="1">
    <source>
        <dbReference type="EMBL" id="EWY37814.1"/>
    </source>
</evidence>
<proteinExistence type="predicted"/>
<dbReference type="STRING" id="1385369.N825_09540"/>
<dbReference type="Proteomes" id="UP000019486">
    <property type="component" value="Unassembled WGS sequence"/>
</dbReference>
<gene>
    <name evidence="1" type="ORF">N825_09540</name>
</gene>